<sequence>MARRKETPRHWTDPGPIENPAGGRGPGVRRRYSRTLIEQTIKVWQPYYPKPLSELDAHEIIENMTIFAGALMGLDGIVRPRAETISKPDKSRP</sequence>
<organism evidence="2 3">
    <name type="scientific">Sphingomonas kyeonggiensis</name>
    <dbReference type="NCBI Taxonomy" id="1268553"/>
    <lineage>
        <taxon>Bacteria</taxon>
        <taxon>Pseudomonadati</taxon>
        <taxon>Pseudomonadota</taxon>
        <taxon>Alphaproteobacteria</taxon>
        <taxon>Sphingomonadales</taxon>
        <taxon>Sphingomonadaceae</taxon>
        <taxon>Sphingomonas</taxon>
    </lineage>
</organism>
<dbReference type="AlphaFoldDB" id="A0A7W6JZF7"/>
<name>A0A7W6JZF7_9SPHN</name>
<evidence type="ECO:0000313" key="2">
    <source>
        <dbReference type="EMBL" id="MBB4101282.1"/>
    </source>
</evidence>
<keyword evidence="3" id="KW-1185">Reference proteome</keyword>
<dbReference type="EMBL" id="JACIEH010000005">
    <property type="protein sequence ID" value="MBB4101282.1"/>
    <property type="molecule type" value="Genomic_DNA"/>
</dbReference>
<dbReference type="Proteomes" id="UP000557392">
    <property type="component" value="Unassembled WGS sequence"/>
</dbReference>
<evidence type="ECO:0000313" key="3">
    <source>
        <dbReference type="Proteomes" id="UP000557392"/>
    </source>
</evidence>
<dbReference type="RefSeq" id="WP_184000625.1">
    <property type="nucleotide sequence ID" value="NZ_JACIEH010000005.1"/>
</dbReference>
<protein>
    <submittedName>
        <fullName evidence="2">Uncharacterized protein</fullName>
    </submittedName>
</protein>
<comment type="caution">
    <text evidence="2">The sequence shown here is derived from an EMBL/GenBank/DDBJ whole genome shotgun (WGS) entry which is preliminary data.</text>
</comment>
<feature type="region of interest" description="Disordered" evidence="1">
    <location>
        <begin position="1"/>
        <end position="28"/>
    </location>
</feature>
<proteinExistence type="predicted"/>
<accession>A0A7W6JZF7</accession>
<reference evidence="2 3" key="1">
    <citation type="submission" date="2020-08" db="EMBL/GenBank/DDBJ databases">
        <title>Genomic Encyclopedia of Type Strains, Phase IV (KMG-IV): sequencing the most valuable type-strain genomes for metagenomic binning, comparative biology and taxonomic classification.</title>
        <authorList>
            <person name="Goeker M."/>
        </authorList>
    </citation>
    <scope>NUCLEOTIDE SEQUENCE [LARGE SCALE GENOMIC DNA]</scope>
    <source>
        <strain evidence="2 3">DSM 101806</strain>
    </source>
</reference>
<gene>
    <name evidence="2" type="ORF">GGR46_004872</name>
</gene>
<evidence type="ECO:0000256" key="1">
    <source>
        <dbReference type="SAM" id="MobiDB-lite"/>
    </source>
</evidence>
<feature type="compositionally biased region" description="Basic and acidic residues" evidence="1">
    <location>
        <begin position="1"/>
        <end position="12"/>
    </location>
</feature>